<proteinExistence type="predicted"/>
<organism evidence="1 2">
    <name type="scientific">Rozella allomycis (strain CSF55)</name>
    <dbReference type="NCBI Taxonomy" id="988480"/>
    <lineage>
        <taxon>Eukaryota</taxon>
        <taxon>Fungi</taxon>
        <taxon>Fungi incertae sedis</taxon>
        <taxon>Cryptomycota</taxon>
        <taxon>Cryptomycota incertae sedis</taxon>
        <taxon>Rozella</taxon>
    </lineage>
</organism>
<dbReference type="Gene3D" id="2.40.70.10">
    <property type="entry name" value="Acid Proteases"/>
    <property type="match status" value="2"/>
</dbReference>
<sequence>MKKLSNDERKAKKERIEFMFLLRKGWTQDLQFQEDNKEKGSKYFCFNEYFSFNDSRNLLYLSVQSDYFDNTKALVDTGASSVFMDESFARAHNVPIIKKEHMEKVETLNHAKVGTGMIKYISDVILCRLDNIVVPISFNIIESRNHPIILGIKAKKERIEFMFLLRKGWTQDLQLAHNVPIIKKEHMEKVETLNHTKVGTGMIKYTSDVILCRLDNIVVPISFNIIESRNHPIILGMSLLNGHKIFNCNMKNQRHDKRSQEDHKEKGSKYFCFNEYFSFNDSRNLLYLSVQSDYFDNTKALVDTGASSVFMDESFARAHNVPIIKKEHMEKVETLNHAKVGTGMIKYISDVILCRLDNIVVPISFNIIESRNHPIILGMSILSVLEPEINWKINQIQFNKRFNVESMKYTTEGKSIKYCSTKQDYVINLVSNILSDIPSKYIEFSEVFNEQRANVLPDHRSHDLEINLFEGSNPPFKCMYKCSKNEYDILKSYVKENMDIGFIEPSTANCGALVLFVKKRQFSKTMH</sequence>
<dbReference type="Pfam" id="PF13975">
    <property type="entry name" value="gag-asp_proteas"/>
    <property type="match status" value="1"/>
</dbReference>
<dbReference type="OrthoDB" id="5599419at2759"/>
<dbReference type="HOGENOM" id="CLU_516949_0_0_1"/>
<protein>
    <recommendedName>
        <fullName evidence="3">Aspartic peptidase domain-containing protein</fullName>
    </recommendedName>
</protein>
<name>A0A075B2E7_ROZAC</name>
<dbReference type="STRING" id="988480.A0A075B2E7"/>
<dbReference type="SUPFAM" id="SSF50630">
    <property type="entry name" value="Acid proteases"/>
    <property type="match status" value="1"/>
</dbReference>
<dbReference type="EMBL" id="KE560874">
    <property type="protein sequence ID" value="EPZ35101.1"/>
    <property type="molecule type" value="Genomic_DNA"/>
</dbReference>
<dbReference type="PANTHER" id="PTHR15503">
    <property type="entry name" value="LDOC1 RELATED"/>
    <property type="match status" value="1"/>
</dbReference>
<dbReference type="Gene3D" id="3.10.10.10">
    <property type="entry name" value="HIV Type 1 Reverse Transcriptase, subunit A, domain 1"/>
    <property type="match status" value="1"/>
</dbReference>
<evidence type="ECO:0000313" key="1">
    <source>
        <dbReference type="EMBL" id="EPZ35101.1"/>
    </source>
</evidence>
<accession>A0A075B2E7</accession>
<evidence type="ECO:0000313" key="2">
    <source>
        <dbReference type="Proteomes" id="UP000030755"/>
    </source>
</evidence>
<keyword evidence="2" id="KW-1185">Reference proteome</keyword>
<dbReference type="InterPro" id="IPR032567">
    <property type="entry name" value="RTL1-rel"/>
</dbReference>
<reference evidence="1 2" key="1">
    <citation type="journal article" date="2013" name="Curr. Biol.">
        <title>Shared signatures of parasitism and phylogenomics unite Cryptomycota and microsporidia.</title>
        <authorList>
            <person name="James T.Y."/>
            <person name="Pelin A."/>
            <person name="Bonen L."/>
            <person name="Ahrendt S."/>
            <person name="Sain D."/>
            <person name="Corradi N."/>
            <person name="Stajich J.E."/>
        </authorList>
    </citation>
    <scope>NUCLEOTIDE SEQUENCE [LARGE SCALE GENOMIC DNA]</scope>
    <source>
        <strain evidence="1 2">CSF55</strain>
    </source>
</reference>
<dbReference type="AlphaFoldDB" id="A0A075B2E7"/>
<dbReference type="CDD" id="cd00303">
    <property type="entry name" value="retropepsin_like"/>
    <property type="match status" value="2"/>
</dbReference>
<dbReference type="InterPro" id="IPR043502">
    <property type="entry name" value="DNA/RNA_pol_sf"/>
</dbReference>
<gene>
    <name evidence="1" type="ORF">O9G_005411</name>
</gene>
<dbReference type="SUPFAM" id="SSF56672">
    <property type="entry name" value="DNA/RNA polymerases"/>
    <property type="match status" value="1"/>
</dbReference>
<dbReference type="InterPro" id="IPR021109">
    <property type="entry name" value="Peptidase_aspartic_dom_sf"/>
</dbReference>
<evidence type="ECO:0008006" key="3">
    <source>
        <dbReference type="Google" id="ProtNLM"/>
    </source>
</evidence>
<dbReference type="PANTHER" id="PTHR15503:SF22">
    <property type="entry name" value="TRANSPOSON TY3-I GAG POLYPROTEIN"/>
    <property type="match status" value="1"/>
</dbReference>
<dbReference type="Proteomes" id="UP000030755">
    <property type="component" value="Unassembled WGS sequence"/>
</dbReference>